<protein>
    <submittedName>
        <fullName evidence="2">Uncharacterized protein</fullName>
    </submittedName>
</protein>
<evidence type="ECO:0000256" key="1">
    <source>
        <dbReference type="SAM" id="MobiDB-lite"/>
    </source>
</evidence>
<dbReference type="PANTHER" id="PTHR38846">
    <property type="entry name" value="C3H1-TYPE DOMAIN-CONTAINING PROTEIN"/>
    <property type="match status" value="1"/>
</dbReference>
<proteinExistence type="predicted"/>
<sequence length="150" mass="17013">MVHSKQADADALGQQFKQLSINGSSNTIAKNQKPQSKSQKRKQETKNVIAFFDKHYGDGKKLEAWQTLCTDLGVEMADTITQCKKHLKPPYVNIYDFVKAQESGEPCKFFKSYEQLCAYTKKTGQFFPLKKAKQNLILSCMLVEMGKGLH</sequence>
<organism evidence="2 3">
    <name type="scientific">Meristemomyces frigidus</name>
    <dbReference type="NCBI Taxonomy" id="1508187"/>
    <lineage>
        <taxon>Eukaryota</taxon>
        <taxon>Fungi</taxon>
        <taxon>Dikarya</taxon>
        <taxon>Ascomycota</taxon>
        <taxon>Pezizomycotina</taxon>
        <taxon>Dothideomycetes</taxon>
        <taxon>Dothideomycetidae</taxon>
        <taxon>Mycosphaerellales</taxon>
        <taxon>Teratosphaeriaceae</taxon>
        <taxon>Meristemomyces</taxon>
    </lineage>
</organism>
<gene>
    <name evidence="2" type="ORF">LTR62_004956</name>
</gene>
<evidence type="ECO:0000313" key="3">
    <source>
        <dbReference type="Proteomes" id="UP001310890"/>
    </source>
</evidence>
<dbReference type="AlphaFoldDB" id="A0AAN7TQX1"/>
<comment type="caution">
    <text evidence="2">The sequence shown here is derived from an EMBL/GenBank/DDBJ whole genome shotgun (WGS) entry which is preliminary data.</text>
</comment>
<evidence type="ECO:0000313" key="2">
    <source>
        <dbReference type="EMBL" id="KAK5117534.1"/>
    </source>
</evidence>
<reference evidence="2" key="1">
    <citation type="submission" date="2023-08" db="EMBL/GenBank/DDBJ databases">
        <title>Black Yeasts Isolated from many extreme environments.</title>
        <authorList>
            <person name="Coleine C."/>
            <person name="Stajich J.E."/>
            <person name="Selbmann L."/>
        </authorList>
    </citation>
    <scope>NUCLEOTIDE SEQUENCE</scope>
    <source>
        <strain evidence="2">CCFEE 5401</strain>
    </source>
</reference>
<feature type="region of interest" description="Disordered" evidence="1">
    <location>
        <begin position="22"/>
        <end position="43"/>
    </location>
</feature>
<name>A0AAN7TQX1_9PEZI</name>
<dbReference type="PANTHER" id="PTHR38846:SF1">
    <property type="entry name" value="C3H1-TYPE DOMAIN-CONTAINING PROTEIN"/>
    <property type="match status" value="1"/>
</dbReference>
<dbReference type="Proteomes" id="UP001310890">
    <property type="component" value="Unassembled WGS sequence"/>
</dbReference>
<dbReference type="EMBL" id="JAVRRL010000004">
    <property type="protein sequence ID" value="KAK5117534.1"/>
    <property type="molecule type" value="Genomic_DNA"/>
</dbReference>
<accession>A0AAN7TQX1</accession>